<evidence type="ECO:0000256" key="1">
    <source>
        <dbReference type="ARBA" id="ARBA00001933"/>
    </source>
</evidence>
<evidence type="ECO:0000256" key="4">
    <source>
        <dbReference type="ARBA" id="ARBA00093222"/>
    </source>
</evidence>
<accession>A0AAD8BW01</accession>
<evidence type="ECO:0000313" key="10">
    <source>
        <dbReference type="Proteomes" id="UP001233172"/>
    </source>
</evidence>
<keyword evidence="10" id="KW-1185">Reference proteome</keyword>
<sequence>MGDSERQSIRYVPAKSNYEEAVAGLSLEDVTPTTAAVSARLQRKGPVTDPLIMPIYHSSTYVLEKAEDCLTATAEGAPIYSRLSNPTTEAAEAIINSLERGAGSITFSSGMAAVTSVMLGFLRSGDHVIYQLPVYPGTATALKHMKSAFGVELTSLKDVTVEKVEQLIKPNTKLLWFETPCNPDATVVDVEILAALAKAKNILIAVDGTFGSPALQHFIPYGIDFSVHSCTKYIGGHSDLIGGVVTTKTVHQWRVLKHIQGTYGNMLSPHDASLVIRGLKTLILRMEKISANALRVATFLEQHPKVQRVHYPGLKSHPQHEIAKKQMSAYSGMIMAEIKGGEQGGRTVAENVRVIRLAVSLGGVESLVEHPYSMTHGKYLLTSEETDESGITPGMLRISIGIEDAGDLIKDFDQALEKVVL</sequence>
<evidence type="ECO:0000256" key="3">
    <source>
        <dbReference type="ARBA" id="ARBA00060510"/>
    </source>
</evidence>
<dbReference type="Gene3D" id="3.90.1150.10">
    <property type="entry name" value="Aspartate Aminotransferase, domain 1"/>
    <property type="match status" value="1"/>
</dbReference>
<dbReference type="Pfam" id="PF01053">
    <property type="entry name" value="Cys_Met_Meta_PP"/>
    <property type="match status" value="1"/>
</dbReference>
<dbReference type="GO" id="GO:0030170">
    <property type="term" value="F:pyridoxal phosphate binding"/>
    <property type="evidence" value="ECO:0007669"/>
    <property type="project" value="InterPro"/>
</dbReference>
<dbReference type="Proteomes" id="UP001233172">
    <property type="component" value="Unassembled WGS sequence"/>
</dbReference>
<dbReference type="GO" id="GO:0009086">
    <property type="term" value="P:methionine biosynthetic process"/>
    <property type="evidence" value="ECO:0007669"/>
    <property type="project" value="UniProtKB-ARBA"/>
</dbReference>
<dbReference type="PANTHER" id="PTHR11808:SF80">
    <property type="entry name" value="CYSTATHIONINE GAMMA-LYASE"/>
    <property type="match status" value="1"/>
</dbReference>
<reference evidence="9" key="2">
    <citation type="submission" date="2023-04" db="EMBL/GenBank/DDBJ databases">
        <authorList>
            <person name="Bu L."/>
            <person name="Lu L."/>
            <person name="Laidemitt M.R."/>
            <person name="Zhang S.M."/>
            <person name="Mutuku M."/>
            <person name="Mkoji G."/>
            <person name="Steinauer M."/>
            <person name="Loker E.S."/>
        </authorList>
    </citation>
    <scope>NUCLEOTIDE SEQUENCE</scope>
    <source>
        <strain evidence="9">KasaAsao</strain>
        <tissue evidence="9">Whole Snail</tissue>
    </source>
</reference>
<dbReference type="CDD" id="cd00614">
    <property type="entry name" value="CGS_like"/>
    <property type="match status" value="1"/>
</dbReference>
<dbReference type="InterPro" id="IPR015421">
    <property type="entry name" value="PyrdxlP-dep_Trfase_major"/>
</dbReference>
<dbReference type="AlphaFoldDB" id="A0AAD8BW01"/>
<dbReference type="SUPFAM" id="SSF53383">
    <property type="entry name" value="PLP-dependent transferases"/>
    <property type="match status" value="1"/>
</dbReference>
<dbReference type="EMBL" id="JASAOG010000033">
    <property type="protein sequence ID" value="KAK0060840.1"/>
    <property type="molecule type" value="Genomic_DNA"/>
</dbReference>
<dbReference type="InterPro" id="IPR000277">
    <property type="entry name" value="Cys/Met-Metab_PyrdxlP-dep_enz"/>
</dbReference>
<evidence type="ECO:0000256" key="7">
    <source>
        <dbReference type="PIRSR" id="PIRSR001434-2"/>
    </source>
</evidence>
<dbReference type="InterPro" id="IPR015424">
    <property type="entry name" value="PyrdxlP-dep_Trfase"/>
</dbReference>
<reference evidence="9" key="1">
    <citation type="journal article" date="2023" name="PLoS Negl. Trop. Dis.">
        <title>A genome sequence for Biomphalaria pfeifferi, the major vector snail for the human-infecting parasite Schistosoma mansoni.</title>
        <authorList>
            <person name="Bu L."/>
            <person name="Lu L."/>
            <person name="Laidemitt M.R."/>
            <person name="Zhang S.M."/>
            <person name="Mutuku M."/>
            <person name="Mkoji G."/>
            <person name="Steinauer M."/>
            <person name="Loker E.S."/>
        </authorList>
    </citation>
    <scope>NUCLEOTIDE SEQUENCE</scope>
    <source>
        <strain evidence="9">KasaAsao</strain>
    </source>
</reference>
<comment type="caution">
    <text evidence="9">The sequence shown here is derived from an EMBL/GenBank/DDBJ whole genome shotgun (WGS) entry which is preliminary data.</text>
</comment>
<evidence type="ECO:0000256" key="6">
    <source>
        <dbReference type="ARBA" id="ARBA00093596"/>
    </source>
</evidence>
<comment type="cofactor">
    <cofactor evidence="1 8">
        <name>pyridoxal 5'-phosphate</name>
        <dbReference type="ChEBI" id="CHEBI:597326"/>
    </cofactor>
</comment>
<dbReference type="GO" id="GO:0019346">
    <property type="term" value="P:transsulfuration"/>
    <property type="evidence" value="ECO:0007669"/>
    <property type="project" value="InterPro"/>
</dbReference>
<dbReference type="PANTHER" id="PTHR11808">
    <property type="entry name" value="TRANS-SULFURATION ENZYME FAMILY MEMBER"/>
    <property type="match status" value="1"/>
</dbReference>
<dbReference type="Gene3D" id="3.40.640.10">
    <property type="entry name" value="Type I PLP-dependent aspartate aminotransferase-like (Major domain)"/>
    <property type="match status" value="1"/>
</dbReference>
<dbReference type="InterPro" id="IPR015422">
    <property type="entry name" value="PyrdxlP-dep_Trfase_small"/>
</dbReference>
<protein>
    <recommendedName>
        <fullName evidence="6">plant cystathionine gamma-synthase</fullName>
        <ecNumber evidence="6">2.5.1.160</ecNumber>
    </recommendedName>
</protein>
<name>A0AAD8BW01_BIOPF</name>
<evidence type="ECO:0000256" key="5">
    <source>
        <dbReference type="ARBA" id="ARBA00093261"/>
    </source>
</evidence>
<dbReference type="PIRSF" id="PIRSF001434">
    <property type="entry name" value="CGS"/>
    <property type="match status" value="1"/>
</dbReference>
<feature type="modified residue" description="N6-(pyridoxal phosphate)lysine" evidence="7">
    <location>
        <position position="232"/>
    </location>
</feature>
<dbReference type="FunFam" id="3.40.640.10:FF:000046">
    <property type="entry name" value="Cystathionine gamma-lyase"/>
    <property type="match status" value="1"/>
</dbReference>
<gene>
    <name evidence="9" type="ORF">Bpfe_009709</name>
</gene>
<evidence type="ECO:0000256" key="2">
    <source>
        <dbReference type="ARBA" id="ARBA00022898"/>
    </source>
</evidence>
<organism evidence="9 10">
    <name type="scientific">Biomphalaria pfeifferi</name>
    <name type="common">Bloodfluke planorb</name>
    <name type="synonym">Freshwater snail</name>
    <dbReference type="NCBI Taxonomy" id="112525"/>
    <lineage>
        <taxon>Eukaryota</taxon>
        <taxon>Metazoa</taxon>
        <taxon>Spiralia</taxon>
        <taxon>Lophotrochozoa</taxon>
        <taxon>Mollusca</taxon>
        <taxon>Gastropoda</taxon>
        <taxon>Heterobranchia</taxon>
        <taxon>Euthyneura</taxon>
        <taxon>Panpulmonata</taxon>
        <taxon>Hygrophila</taxon>
        <taxon>Lymnaeoidea</taxon>
        <taxon>Planorbidae</taxon>
        <taxon>Biomphalaria</taxon>
    </lineage>
</organism>
<comment type="catalytic activity">
    <reaction evidence="4">
        <text>O-succinyl-L-homoserine + L-cysteine = L,L-cystathionine + succinate + H(+)</text>
        <dbReference type="Rhea" id="RHEA:20397"/>
        <dbReference type="ChEBI" id="CHEBI:15378"/>
        <dbReference type="ChEBI" id="CHEBI:30031"/>
        <dbReference type="ChEBI" id="CHEBI:35235"/>
        <dbReference type="ChEBI" id="CHEBI:57661"/>
        <dbReference type="ChEBI" id="CHEBI:58161"/>
    </reaction>
</comment>
<proteinExistence type="inferred from homology"/>
<dbReference type="InterPro" id="IPR054542">
    <property type="entry name" value="Cys_met_metab_PP"/>
</dbReference>
<evidence type="ECO:0000256" key="8">
    <source>
        <dbReference type="RuleBase" id="RU362118"/>
    </source>
</evidence>
<comment type="pathway">
    <text evidence="3">Amino-acid biosynthesis; L-methionine biosynthesis via de novo pathway; L-cystathionine from O-succinyl-L-homoserine: step 1/1.</text>
</comment>
<dbReference type="PROSITE" id="PS00868">
    <property type="entry name" value="CYS_MET_METAB_PP"/>
    <property type="match status" value="1"/>
</dbReference>
<dbReference type="EC" id="2.5.1.160" evidence="6"/>
<dbReference type="FunFam" id="3.90.1150.10:FF:000033">
    <property type="entry name" value="Cystathionine gamma-synthase"/>
    <property type="match status" value="1"/>
</dbReference>
<comment type="similarity">
    <text evidence="8">Belongs to the trans-sulfuration enzymes family.</text>
</comment>
<dbReference type="GO" id="GO:0016846">
    <property type="term" value="F:carbon-sulfur lyase activity"/>
    <property type="evidence" value="ECO:0007669"/>
    <property type="project" value="TreeGrafter"/>
</dbReference>
<dbReference type="GO" id="GO:0005737">
    <property type="term" value="C:cytoplasm"/>
    <property type="evidence" value="ECO:0007669"/>
    <property type="project" value="TreeGrafter"/>
</dbReference>
<keyword evidence="2 7" id="KW-0663">Pyridoxal phosphate</keyword>
<comment type="catalytic activity">
    <reaction evidence="5">
        <text>O-phospho-L-homoserine + L-cysteine = L,L-cystathionine + phosphate</text>
        <dbReference type="Rhea" id="RHEA:80891"/>
        <dbReference type="ChEBI" id="CHEBI:35235"/>
        <dbReference type="ChEBI" id="CHEBI:43474"/>
        <dbReference type="ChEBI" id="CHEBI:57590"/>
        <dbReference type="ChEBI" id="CHEBI:58161"/>
        <dbReference type="EC" id="2.5.1.160"/>
    </reaction>
</comment>
<evidence type="ECO:0000313" key="9">
    <source>
        <dbReference type="EMBL" id="KAK0060840.1"/>
    </source>
</evidence>